<evidence type="ECO:0000256" key="1">
    <source>
        <dbReference type="SAM" id="SignalP"/>
    </source>
</evidence>
<name>A0A1H1XF27_9ACTN</name>
<dbReference type="PANTHER" id="PTHR38792:SF3">
    <property type="entry name" value="BNR_ASP-BOX REPEAT DOMAIN PROTEIN (AFU_ORTHOLOGUE AFUA_7G06430)-RELATED"/>
    <property type="match status" value="1"/>
</dbReference>
<sequence length="655" mass="69275">MRRRTLITFAPAVGLLPLALTATPATAEPGRPRTTTGDTIRTFDDEPVGAAPADATVRGDVTVAEAPFGATGNRAVRLRGSAAADSAVIFEHPAAPARRFAVDLAPHQVQPFRIAIHGSTADGQDAVGYRLTVGPLYNYGRSATAQVSISGPEGTRQLGAIPDLTDQDQPTRIELTATAQAIVLTVGEFVFRSTDRIETIDSITGIEFLAAATGTDLYLDDLASTDRVSSEATDNAVAATDVITSLTTGAPPSATPAARIRQPGVTAEDVTARVHVGGRWRDAVISGRPGRLTVSAALQETDIGLQPVTVTITERATGLSRSAQARTQSYPPIPTAVVAQESDPARQARFPDAVRLADGKIIAVYHSATGHTQANGVIRLVSSTDEGRTWTEPKTVVAGSYDNRDPKITQLRDGTLLLSIFRTDWSTGGANVGTFVLRSTDGGVTFPTEAKIESSKPGTYEHGPAVELADGDILQPLYGSGARIARSSDGGRTFAAADEVTAIADTAANYNREPNLVLLPTGELIMVIRTYYAAVGAERMSRIVRSTDGGRTWSAPEVTDLPTSSHHLLPTEDGSVLITFGNILQAQRPTYAALITDPSGPWTGYRQIGVFNAGPTEDQANPSSVSLADGSYLSFGQRVTDRSIVCWRTRTRDYS</sequence>
<dbReference type="RefSeq" id="WP_091527216.1">
    <property type="nucleotide sequence ID" value="NZ_LT629772.1"/>
</dbReference>
<gene>
    <name evidence="3" type="ORF">SAMN04489812_4038</name>
</gene>
<protein>
    <submittedName>
        <fullName evidence="3">BNR repeat-like domain-containing protein</fullName>
    </submittedName>
</protein>
<dbReference type="STRING" id="630515.SAMN04489812_4038"/>
<dbReference type="Proteomes" id="UP000199103">
    <property type="component" value="Chromosome I"/>
</dbReference>
<dbReference type="InterPro" id="IPR036278">
    <property type="entry name" value="Sialidase_sf"/>
</dbReference>
<dbReference type="OrthoDB" id="5165766at2"/>
<dbReference type="EMBL" id="LT629772">
    <property type="protein sequence ID" value="SDT07329.1"/>
    <property type="molecule type" value="Genomic_DNA"/>
</dbReference>
<evidence type="ECO:0000259" key="2">
    <source>
        <dbReference type="Pfam" id="PF13088"/>
    </source>
</evidence>
<dbReference type="InterPro" id="IPR011040">
    <property type="entry name" value="Sialidase"/>
</dbReference>
<feature type="domain" description="Sialidase" evidence="2">
    <location>
        <begin position="406"/>
        <end position="599"/>
    </location>
</feature>
<dbReference type="SUPFAM" id="SSF50939">
    <property type="entry name" value="Sialidases"/>
    <property type="match status" value="1"/>
</dbReference>
<accession>A0A1H1XF27</accession>
<evidence type="ECO:0000313" key="3">
    <source>
        <dbReference type="EMBL" id="SDT07329.1"/>
    </source>
</evidence>
<keyword evidence="4" id="KW-1185">Reference proteome</keyword>
<dbReference type="CDD" id="cd15482">
    <property type="entry name" value="Sialidase_non-viral"/>
    <property type="match status" value="1"/>
</dbReference>
<dbReference type="PANTHER" id="PTHR38792">
    <property type="entry name" value="BNR/ASP-BOX REPEAT DOMAIN PROTEIN (AFU_ORTHOLOGUE AFUA_7G06430)-RELATED"/>
    <property type="match status" value="1"/>
</dbReference>
<evidence type="ECO:0000313" key="4">
    <source>
        <dbReference type="Proteomes" id="UP000199103"/>
    </source>
</evidence>
<dbReference type="AlphaFoldDB" id="A0A1H1XF27"/>
<dbReference type="Pfam" id="PF13088">
    <property type="entry name" value="BNR_2"/>
    <property type="match status" value="1"/>
</dbReference>
<reference evidence="3 4" key="1">
    <citation type="submission" date="2016-10" db="EMBL/GenBank/DDBJ databases">
        <authorList>
            <person name="de Groot N.N."/>
        </authorList>
    </citation>
    <scope>NUCLEOTIDE SEQUENCE [LARGE SCALE GENOMIC DNA]</scope>
    <source>
        <strain evidence="3 4">DSM 21800</strain>
    </source>
</reference>
<keyword evidence="1" id="KW-0732">Signal</keyword>
<proteinExistence type="predicted"/>
<feature type="signal peptide" evidence="1">
    <location>
        <begin position="1"/>
        <end position="27"/>
    </location>
</feature>
<organism evidence="3 4">
    <name type="scientific">Microlunatus soli</name>
    <dbReference type="NCBI Taxonomy" id="630515"/>
    <lineage>
        <taxon>Bacteria</taxon>
        <taxon>Bacillati</taxon>
        <taxon>Actinomycetota</taxon>
        <taxon>Actinomycetes</taxon>
        <taxon>Propionibacteriales</taxon>
        <taxon>Propionibacteriaceae</taxon>
        <taxon>Microlunatus</taxon>
    </lineage>
</organism>
<dbReference type="Gene3D" id="2.120.10.10">
    <property type="match status" value="1"/>
</dbReference>
<feature type="chain" id="PRO_5009265456" evidence="1">
    <location>
        <begin position="28"/>
        <end position="655"/>
    </location>
</feature>